<keyword evidence="3" id="KW-1185">Reference proteome</keyword>
<name>A0A2S6C0A2_9PEZI</name>
<feature type="compositionally biased region" description="Basic residues" evidence="1">
    <location>
        <begin position="241"/>
        <end position="250"/>
    </location>
</feature>
<comment type="caution">
    <text evidence="2">The sequence shown here is derived from an EMBL/GenBank/DDBJ whole genome shotgun (WGS) entry which is preliminary data.</text>
</comment>
<dbReference type="STRING" id="357750.A0A2S6C0A2"/>
<feature type="compositionally biased region" description="Basic and acidic residues" evidence="1">
    <location>
        <begin position="286"/>
        <end position="296"/>
    </location>
</feature>
<evidence type="ECO:0000256" key="1">
    <source>
        <dbReference type="SAM" id="MobiDB-lite"/>
    </source>
</evidence>
<feature type="compositionally biased region" description="Basic and acidic residues" evidence="1">
    <location>
        <begin position="185"/>
        <end position="195"/>
    </location>
</feature>
<protein>
    <submittedName>
        <fullName evidence="2">Uncharacterized protein</fullName>
    </submittedName>
</protein>
<evidence type="ECO:0000313" key="3">
    <source>
        <dbReference type="Proteomes" id="UP000237631"/>
    </source>
</evidence>
<organism evidence="2 3">
    <name type="scientific">Cercospora berteroae</name>
    <dbReference type="NCBI Taxonomy" id="357750"/>
    <lineage>
        <taxon>Eukaryota</taxon>
        <taxon>Fungi</taxon>
        <taxon>Dikarya</taxon>
        <taxon>Ascomycota</taxon>
        <taxon>Pezizomycotina</taxon>
        <taxon>Dothideomycetes</taxon>
        <taxon>Dothideomycetidae</taxon>
        <taxon>Mycosphaerellales</taxon>
        <taxon>Mycosphaerellaceae</taxon>
        <taxon>Cercospora</taxon>
    </lineage>
</organism>
<dbReference type="EMBL" id="PNEN01001590">
    <property type="protein sequence ID" value="PPJ53155.1"/>
    <property type="molecule type" value="Genomic_DNA"/>
</dbReference>
<sequence length="568" mass="61220">MADQNLTSGQLAQQEYDQALQDNNKALSDLQDQRQKTNDEMIAFQAIAGDDMTMLHEELALLQDGLGSLLSARRAYDALEDRIPVLANAVQVGAKDLEAQLRRVGKSFEGRSKSPEVLGAIQAAETGLKIAADAIKQCASLPTMRGKDEALDSKHQTASSGRKDSVGVDGSIEERKSKTKTWLRRAADESEDKARASSRKKTKVQNDSDEDEEQVSKHAKKAAPPKTTTKTKPASKEVKAKAPKPRKSKKSTAATNKGQSDADEEDVHERLKKLEQGKATTKPKSTSKEAKHEALKTKKTKKKHTKTKTESSSESSSEASSESSSESSAESSSESEDEEPQEKKTKQKSNPSKTTTKAKNGASAKSKHTAQRPVSESNEEVESPAVKQIKVKKEALSTSKSTSKRPVSASDEEIESPAAKKSKVKKEVLSKSAAKRSASVADEESDQPPAKKQKAKSKKPAEPIATPEPFARRRMQGAEDQDSRTKSTKTKPSSKVKQEEVLSSGNPSSDLDIVAETPPRSRGDQRNRGSRSVHGVGHGSGRTPVNTPPPSSAVKNKGTPSSKSKGGR</sequence>
<feature type="compositionally biased region" description="Basic residues" evidence="1">
    <location>
        <begin position="297"/>
        <end position="306"/>
    </location>
</feature>
<feature type="compositionally biased region" description="Polar residues" evidence="1">
    <location>
        <begin position="558"/>
        <end position="568"/>
    </location>
</feature>
<reference evidence="3" key="1">
    <citation type="journal article" date="2017" name="bioRxiv">
        <title>Conservation of a gene cluster reveals novel cercosporin biosynthetic mechanisms and extends production to the genus Colletotrichum.</title>
        <authorList>
            <person name="de Jonge R."/>
            <person name="Ebert M.K."/>
            <person name="Huitt-Roehl C.R."/>
            <person name="Pal P."/>
            <person name="Suttle J.C."/>
            <person name="Spanner R.E."/>
            <person name="Neubauer J.D."/>
            <person name="Jurick W.M.II."/>
            <person name="Stott K.A."/>
            <person name="Secor G.A."/>
            <person name="Thomma B.P.H.J."/>
            <person name="Van de Peer Y."/>
            <person name="Townsend C.A."/>
            <person name="Bolton M.D."/>
        </authorList>
    </citation>
    <scope>NUCLEOTIDE SEQUENCE [LARGE SCALE GENOMIC DNA]</scope>
    <source>
        <strain evidence="3">CBS538.71</strain>
    </source>
</reference>
<feature type="compositionally biased region" description="Polar residues" evidence="1">
    <location>
        <begin position="348"/>
        <end position="358"/>
    </location>
</feature>
<feature type="compositionally biased region" description="Polar residues" evidence="1">
    <location>
        <begin position="396"/>
        <end position="405"/>
    </location>
</feature>
<feature type="region of interest" description="Disordered" evidence="1">
    <location>
        <begin position="146"/>
        <end position="568"/>
    </location>
</feature>
<accession>A0A2S6C0A2</accession>
<gene>
    <name evidence="2" type="ORF">CBER1_11531</name>
</gene>
<proteinExistence type="predicted"/>
<feature type="compositionally biased region" description="Basic and acidic residues" evidence="1">
    <location>
        <begin position="267"/>
        <end position="276"/>
    </location>
</feature>
<feature type="compositionally biased region" description="Low complexity" evidence="1">
    <location>
        <begin position="430"/>
        <end position="440"/>
    </location>
</feature>
<feature type="compositionally biased region" description="Low complexity" evidence="1">
    <location>
        <begin position="310"/>
        <end position="332"/>
    </location>
</feature>
<dbReference type="Proteomes" id="UP000237631">
    <property type="component" value="Unassembled WGS sequence"/>
</dbReference>
<evidence type="ECO:0000313" key="2">
    <source>
        <dbReference type="EMBL" id="PPJ53155.1"/>
    </source>
</evidence>
<feature type="region of interest" description="Disordered" evidence="1">
    <location>
        <begin position="1"/>
        <end position="34"/>
    </location>
</feature>
<dbReference type="AlphaFoldDB" id="A0A2S6C0A2"/>
<feature type="compositionally biased region" description="Basic and acidic residues" evidence="1">
    <location>
        <begin position="146"/>
        <end position="176"/>
    </location>
</feature>
<feature type="compositionally biased region" description="Polar residues" evidence="1">
    <location>
        <begin position="1"/>
        <end position="26"/>
    </location>
</feature>
<dbReference type="OrthoDB" id="10430031at2759"/>